<dbReference type="AlphaFoldDB" id="A0A8T4L8A4"/>
<accession>A0A8T4L8A4</accession>
<sequence>MQDPSLGEALEELRTTALFHIRDVLKRGNLSEAQRLAWKTMQRNIARVAIGVEPGQESLFDGLGYRVQGEHVTQIAGNGELREEIRLPKAFLFQRGRLTLQGITTLFHEWAHNPLRFPGLGNRQVREMVEEQLADALAINLGIKMGFPPRALFRHLVGRMPFIGGMAYRRYLRLVENYAGEKFRKVERLAALQSLARRRQFALAWARAHQRRPAAAFSPVLKMLSGPQARPAKKRPLMA</sequence>
<gene>
    <name evidence="1" type="ORF">J4203_06450</name>
</gene>
<evidence type="ECO:0000313" key="1">
    <source>
        <dbReference type="EMBL" id="MBS3063478.1"/>
    </source>
</evidence>
<evidence type="ECO:0000313" key="2">
    <source>
        <dbReference type="Proteomes" id="UP000678237"/>
    </source>
</evidence>
<name>A0A8T4L8A4_9ARCH</name>
<organism evidence="1 2">
    <name type="scientific">Candidatus Iainarchaeum sp</name>
    <dbReference type="NCBI Taxonomy" id="3101447"/>
    <lineage>
        <taxon>Archaea</taxon>
        <taxon>Candidatus Iainarchaeota</taxon>
        <taxon>Candidatus Iainarchaeia</taxon>
        <taxon>Candidatus Iainarchaeales</taxon>
        <taxon>Candidatus Iainarchaeaceae</taxon>
        <taxon>Candidatus Iainarchaeum</taxon>
    </lineage>
</organism>
<reference evidence="1" key="2">
    <citation type="submission" date="2021-05" db="EMBL/GenBank/DDBJ databases">
        <title>Protein family content uncovers lineage relationships and bacterial pathway maintenance mechanisms in DPANN archaea.</title>
        <authorList>
            <person name="Castelle C.J."/>
            <person name="Meheust R."/>
            <person name="Jaffe A.L."/>
            <person name="Seitz K."/>
            <person name="Gong X."/>
            <person name="Baker B.J."/>
            <person name="Banfield J.F."/>
        </authorList>
    </citation>
    <scope>NUCLEOTIDE SEQUENCE</scope>
    <source>
        <strain evidence="1">RIFCSPLOWO2_01_FULL_58_19</strain>
    </source>
</reference>
<dbReference type="Proteomes" id="UP000678237">
    <property type="component" value="Unassembled WGS sequence"/>
</dbReference>
<proteinExistence type="predicted"/>
<dbReference type="EMBL" id="JAGVWE010000005">
    <property type="protein sequence ID" value="MBS3063478.1"/>
    <property type="molecule type" value="Genomic_DNA"/>
</dbReference>
<protein>
    <submittedName>
        <fullName evidence="1">Uncharacterized protein</fullName>
    </submittedName>
</protein>
<reference evidence="1" key="1">
    <citation type="submission" date="2021-03" db="EMBL/GenBank/DDBJ databases">
        <authorList>
            <person name="Jaffe A."/>
        </authorList>
    </citation>
    <scope>NUCLEOTIDE SEQUENCE</scope>
    <source>
        <strain evidence="1">RIFCSPLOWO2_01_FULL_58_19</strain>
    </source>
</reference>
<comment type="caution">
    <text evidence="1">The sequence shown here is derived from an EMBL/GenBank/DDBJ whole genome shotgun (WGS) entry which is preliminary data.</text>
</comment>